<protein>
    <submittedName>
        <fullName evidence="3">Uncharacterized protein</fullName>
    </submittedName>
</protein>
<dbReference type="AlphaFoldDB" id="A0A6D2JIC7"/>
<evidence type="ECO:0000313" key="2">
    <source>
        <dbReference type="EMBL" id="CAA7042700.1"/>
    </source>
</evidence>
<gene>
    <name evidence="2" type="ORF">MERR_LOCUS29935</name>
    <name evidence="3" type="ORF">MERR_LOCUS30551</name>
</gene>
<accession>A0A6D2JIC7</accession>
<dbReference type="EMBL" id="CACVBM020001273">
    <property type="protein sequence ID" value="CAA7042700.1"/>
    <property type="molecule type" value="Genomic_DNA"/>
</dbReference>
<evidence type="ECO:0000313" key="3">
    <source>
        <dbReference type="EMBL" id="CAA7043316.1"/>
    </source>
</evidence>
<dbReference type="EMBL" id="CACVBM020001274">
    <property type="protein sequence ID" value="CAA7043316.1"/>
    <property type="molecule type" value="Genomic_DNA"/>
</dbReference>
<evidence type="ECO:0000256" key="1">
    <source>
        <dbReference type="SAM" id="MobiDB-lite"/>
    </source>
</evidence>
<reference evidence="3 4" key="1">
    <citation type="submission" date="2020-01" db="EMBL/GenBank/DDBJ databases">
        <authorList>
            <person name="Mishra B."/>
        </authorList>
    </citation>
    <scope>NUCLEOTIDE SEQUENCE [LARGE SCALE GENOMIC DNA]</scope>
</reference>
<name>A0A6D2JIC7_9BRAS</name>
<proteinExistence type="predicted"/>
<keyword evidence="4" id="KW-1185">Reference proteome</keyword>
<organism evidence="3 4">
    <name type="scientific">Microthlaspi erraticum</name>
    <dbReference type="NCBI Taxonomy" id="1685480"/>
    <lineage>
        <taxon>Eukaryota</taxon>
        <taxon>Viridiplantae</taxon>
        <taxon>Streptophyta</taxon>
        <taxon>Embryophyta</taxon>
        <taxon>Tracheophyta</taxon>
        <taxon>Spermatophyta</taxon>
        <taxon>Magnoliopsida</taxon>
        <taxon>eudicotyledons</taxon>
        <taxon>Gunneridae</taxon>
        <taxon>Pentapetalae</taxon>
        <taxon>rosids</taxon>
        <taxon>malvids</taxon>
        <taxon>Brassicales</taxon>
        <taxon>Brassicaceae</taxon>
        <taxon>Coluteocarpeae</taxon>
        <taxon>Microthlaspi</taxon>
    </lineage>
</organism>
<feature type="region of interest" description="Disordered" evidence="1">
    <location>
        <begin position="78"/>
        <end position="97"/>
    </location>
</feature>
<sequence length="160" mass="19053">MLRIYSSIKANPIEFDYKHECSKTKTEKQREKNNPKLGKTCKYRKTKIQIPREIKIQRQSKEKTLLTYFEITQKRNLQRERERARGTRRGRERAKKYLEKVGRERQSGNRVGGRGREDKVTFIWNRGIANLLLKRRSYREGSVPVPGRIYGGNDQRREGV</sequence>
<dbReference type="Proteomes" id="UP000467841">
    <property type="component" value="Unassembled WGS sequence"/>
</dbReference>
<evidence type="ECO:0000313" key="4">
    <source>
        <dbReference type="Proteomes" id="UP000467841"/>
    </source>
</evidence>